<feature type="transmembrane region" description="Helical" evidence="1">
    <location>
        <begin position="175"/>
        <end position="199"/>
    </location>
</feature>
<proteinExistence type="predicted"/>
<dbReference type="EMBL" id="JACJTQ010000002">
    <property type="protein sequence ID" value="MBD2690637.1"/>
    <property type="molecule type" value="Genomic_DNA"/>
</dbReference>
<dbReference type="PANTHER" id="PTHR23528">
    <property type="match status" value="1"/>
</dbReference>
<gene>
    <name evidence="2" type="ORF">H6G68_02515</name>
</gene>
<name>A0ABR8IZ16_9NOST</name>
<feature type="transmembrane region" description="Helical" evidence="1">
    <location>
        <begin position="365"/>
        <end position="385"/>
    </location>
</feature>
<feature type="transmembrane region" description="Helical" evidence="1">
    <location>
        <begin position="309"/>
        <end position="329"/>
    </location>
</feature>
<feature type="transmembrane region" description="Helical" evidence="1">
    <location>
        <begin position="119"/>
        <end position="143"/>
    </location>
</feature>
<feature type="transmembrane region" description="Helical" evidence="1">
    <location>
        <begin position="44"/>
        <end position="64"/>
    </location>
</feature>
<evidence type="ECO:0000313" key="2">
    <source>
        <dbReference type="EMBL" id="MBD2690637.1"/>
    </source>
</evidence>
<sequence>MTTSKSQPSILWVQVWVLAGLQAAITLTWLVYNTYLPQLLTQFGFPASLAVGILVVENALAVVMEPLMGGLSDQARLKLGSRFPFILAGVILAATLLIAIPCIVTFIPPTEVIRGILPLALVAWALAMTVFRSPAICLLTIYAMPAELPLAFSFVTLAGGVVAAFRGIANQFILSLGAIFAFAIASFVLLAAAFALRFVQPPAIPTAQQNLETPKIPLKNLGLILVTGFTVGWGSRLLVDALGKTLKAQLNTNDITTIMVWFGLALAVAALPAGFCAVKLGNRRVMLAGVGITVCSMLIMVYMRAQIPIIFFIITGFSLIVNGVIPFALELMPQRWAGLGIGMYFGGFSLAMSLFGVVFPPGMTAVASGFRGAVAFLVAGGCIFLTQSKQGTGNREQGTGNRE</sequence>
<comment type="caution">
    <text evidence="2">The sequence shown here is derived from an EMBL/GenBank/DDBJ whole genome shotgun (WGS) entry which is preliminary data.</text>
</comment>
<feature type="transmembrane region" description="Helical" evidence="1">
    <location>
        <begin position="85"/>
        <end position="107"/>
    </location>
</feature>
<dbReference type="SUPFAM" id="SSF103473">
    <property type="entry name" value="MFS general substrate transporter"/>
    <property type="match status" value="1"/>
</dbReference>
<feature type="transmembrane region" description="Helical" evidence="1">
    <location>
        <begin position="336"/>
        <end position="359"/>
    </location>
</feature>
<dbReference type="InterPro" id="IPR036259">
    <property type="entry name" value="MFS_trans_sf"/>
</dbReference>
<evidence type="ECO:0000256" key="1">
    <source>
        <dbReference type="SAM" id="Phobius"/>
    </source>
</evidence>
<dbReference type="Proteomes" id="UP000660381">
    <property type="component" value="Unassembled WGS sequence"/>
</dbReference>
<accession>A0ABR8IZ16</accession>
<organism evidence="2 3">
    <name type="scientific">Anabaena catenula FACHB-362</name>
    <dbReference type="NCBI Taxonomy" id="2692877"/>
    <lineage>
        <taxon>Bacteria</taxon>
        <taxon>Bacillati</taxon>
        <taxon>Cyanobacteriota</taxon>
        <taxon>Cyanophyceae</taxon>
        <taxon>Nostocales</taxon>
        <taxon>Nostocaceae</taxon>
        <taxon>Anabaena</taxon>
    </lineage>
</organism>
<evidence type="ECO:0000313" key="3">
    <source>
        <dbReference type="Proteomes" id="UP000660381"/>
    </source>
</evidence>
<dbReference type="RefSeq" id="WP_190905205.1">
    <property type="nucleotide sequence ID" value="NZ_JACJTQ010000002.1"/>
</dbReference>
<keyword evidence="1" id="KW-1133">Transmembrane helix</keyword>
<feature type="transmembrane region" description="Helical" evidence="1">
    <location>
        <begin position="258"/>
        <end position="278"/>
    </location>
</feature>
<feature type="transmembrane region" description="Helical" evidence="1">
    <location>
        <begin position="285"/>
        <end position="303"/>
    </location>
</feature>
<feature type="transmembrane region" description="Helical" evidence="1">
    <location>
        <begin position="150"/>
        <end position="169"/>
    </location>
</feature>
<keyword evidence="1" id="KW-0472">Membrane</keyword>
<keyword evidence="3" id="KW-1185">Reference proteome</keyword>
<dbReference type="Gene3D" id="1.20.1250.20">
    <property type="entry name" value="MFS general substrate transporter like domains"/>
    <property type="match status" value="2"/>
</dbReference>
<dbReference type="PANTHER" id="PTHR23528:SF1">
    <property type="entry name" value="MAJOR FACILITATOR SUPERFAMILY (MFS) PROFILE DOMAIN-CONTAINING PROTEIN"/>
    <property type="match status" value="1"/>
</dbReference>
<reference evidence="2 3" key="1">
    <citation type="journal article" date="2020" name="ISME J.">
        <title>Comparative genomics reveals insights into cyanobacterial evolution and habitat adaptation.</title>
        <authorList>
            <person name="Chen M.Y."/>
            <person name="Teng W.K."/>
            <person name="Zhao L."/>
            <person name="Hu C.X."/>
            <person name="Zhou Y.K."/>
            <person name="Han B.P."/>
            <person name="Song L.R."/>
            <person name="Shu W.S."/>
        </authorList>
    </citation>
    <scope>NUCLEOTIDE SEQUENCE [LARGE SCALE GENOMIC DNA]</scope>
    <source>
        <strain evidence="2 3">FACHB-362</strain>
    </source>
</reference>
<feature type="transmembrane region" description="Helical" evidence="1">
    <location>
        <begin position="12"/>
        <end position="32"/>
    </location>
</feature>
<keyword evidence="1" id="KW-0812">Transmembrane</keyword>
<protein>
    <submittedName>
        <fullName evidence="2">MFS transporter</fullName>
    </submittedName>
</protein>